<feature type="domain" description="EF-hand" evidence="4">
    <location>
        <begin position="770"/>
        <end position="805"/>
    </location>
</feature>
<dbReference type="PANTHER" id="PTHR20875">
    <property type="entry name" value="EF-HAND CALCIUM-BINDING DOMAIN-CONTAINING PROTEIN 6-RELATED"/>
    <property type="match status" value="1"/>
</dbReference>
<feature type="domain" description="EF-hand" evidence="4">
    <location>
        <begin position="972"/>
        <end position="1000"/>
    </location>
</feature>
<feature type="region of interest" description="Disordered" evidence="3">
    <location>
        <begin position="141"/>
        <end position="161"/>
    </location>
</feature>
<feature type="domain" description="EF-hand" evidence="4">
    <location>
        <begin position="1243"/>
        <end position="1278"/>
    </location>
</feature>
<feature type="domain" description="EF-hand" evidence="4">
    <location>
        <begin position="1149"/>
        <end position="1184"/>
    </location>
</feature>
<feature type="region of interest" description="Disordered" evidence="3">
    <location>
        <begin position="926"/>
        <end position="946"/>
    </location>
</feature>
<feature type="domain" description="EF-hand" evidence="4">
    <location>
        <begin position="1386"/>
        <end position="1421"/>
    </location>
</feature>
<accession>A0A7S3NNZ0</accession>
<feature type="domain" description="EF-hand" evidence="4">
    <location>
        <begin position="856"/>
        <end position="891"/>
    </location>
</feature>
<dbReference type="Gene3D" id="1.10.238.10">
    <property type="entry name" value="EF-hand"/>
    <property type="match status" value="13"/>
</dbReference>
<evidence type="ECO:0000256" key="3">
    <source>
        <dbReference type="SAM" id="MobiDB-lite"/>
    </source>
</evidence>
<evidence type="ECO:0000256" key="1">
    <source>
        <dbReference type="ARBA" id="ARBA00022837"/>
    </source>
</evidence>
<feature type="domain" description="EF-hand" evidence="4">
    <location>
        <begin position="1350"/>
        <end position="1385"/>
    </location>
</feature>
<dbReference type="Pfam" id="PF13499">
    <property type="entry name" value="EF-hand_7"/>
    <property type="match status" value="7"/>
</dbReference>
<dbReference type="InterPro" id="IPR011992">
    <property type="entry name" value="EF-hand-dom_pair"/>
</dbReference>
<feature type="domain" description="EF-hand" evidence="4">
    <location>
        <begin position="1683"/>
        <end position="1718"/>
    </location>
</feature>
<evidence type="ECO:0000259" key="4">
    <source>
        <dbReference type="PROSITE" id="PS50222"/>
    </source>
</evidence>
<dbReference type="InterPro" id="IPR001751">
    <property type="entry name" value="S100/CaBP7/8-like_CS"/>
</dbReference>
<evidence type="ECO:0000256" key="2">
    <source>
        <dbReference type="SAM" id="Coils"/>
    </source>
</evidence>
<reference evidence="5" key="1">
    <citation type="submission" date="2021-01" db="EMBL/GenBank/DDBJ databases">
        <authorList>
            <person name="Corre E."/>
            <person name="Pelletier E."/>
            <person name="Niang G."/>
            <person name="Scheremetjew M."/>
            <person name="Finn R."/>
            <person name="Kale V."/>
            <person name="Holt S."/>
            <person name="Cochrane G."/>
            <person name="Meng A."/>
            <person name="Brown T."/>
            <person name="Cohen L."/>
        </authorList>
    </citation>
    <scope>NUCLEOTIDE SEQUENCE</scope>
    <source>
        <strain evidence="5">CCMP1510</strain>
    </source>
</reference>
<dbReference type="Pfam" id="PF13405">
    <property type="entry name" value="EF-hand_6"/>
    <property type="match status" value="1"/>
</dbReference>
<keyword evidence="1" id="KW-0106">Calcium</keyword>
<protein>
    <recommendedName>
        <fullName evidence="4">EF-hand domain-containing protein</fullName>
    </recommendedName>
</protein>
<dbReference type="FunFam" id="1.10.238.10:FF:000001">
    <property type="entry name" value="Calmodulin 1"/>
    <property type="match status" value="1"/>
</dbReference>
<dbReference type="PANTHER" id="PTHR20875:SF0">
    <property type="entry name" value="GH12158P"/>
    <property type="match status" value="1"/>
</dbReference>
<feature type="domain" description="EF-hand" evidence="4">
    <location>
        <begin position="1647"/>
        <end position="1682"/>
    </location>
</feature>
<feature type="region of interest" description="Disordered" evidence="3">
    <location>
        <begin position="1607"/>
        <end position="1629"/>
    </location>
</feature>
<feature type="domain" description="EF-hand" evidence="4">
    <location>
        <begin position="1055"/>
        <end position="1090"/>
    </location>
</feature>
<feature type="region of interest" description="Disordered" evidence="3">
    <location>
        <begin position="65"/>
        <end position="110"/>
    </location>
</feature>
<evidence type="ECO:0000313" key="5">
    <source>
        <dbReference type="EMBL" id="CAE0372640.1"/>
    </source>
</evidence>
<dbReference type="SMART" id="SM00054">
    <property type="entry name" value="EFh"/>
    <property type="match status" value="19"/>
</dbReference>
<feature type="domain" description="EF-hand" evidence="4">
    <location>
        <begin position="1533"/>
        <end position="1568"/>
    </location>
</feature>
<dbReference type="EMBL" id="HBIJ01020558">
    <property type="protein sequence ID" value="CAE0372640.1"/>
    <property type="molecule type" value="Transcribed_RNA"/>
</dbReference>
<feature type="domain" description="EF-hand" evidence="4">
    <location>
        <begin position="806"/>
        <end position="841"/>
    </location>
</feature>
<name>A0A7S3NNZ0_9STRA</name>
<dbReference type="InterPro" id="IPR002048">
    <property type="entry name" value="EF_hand_dom"/>
</dbReference>
<sequence>MDELIHKISLKRHDPDHPATLSKVTLTNEAKEEPIIQSHSDKVAEKWEKEQQEFQQLFMQAVQKNEQVREASPRQTTRSIREETKIAEAPAPPPKQELLTKKPRTPQSEEYPVEQHVAEIHPVKPQELDEQLFDDKAQKSLQAKDIKDNSTKEENPYTHTDVVTSASLQKANKWGKNDKSLSLVCAEAVLNKAFGKSDRPKLRPEFTKLDPDGTGTVSRKQFAWIIQQHVPNLENENMLALMQNFAATQNASSIEYMPFIRFCEHRPVAHSAAVSAAKRFAFHMGMQQRLVQADRDRMGSLPLDVFAMTLRDAGIDLDTTELDAIARLFPAKATSVPLSSHSVSVAYPAFGEYVLEQEASLQLRRLENRIRNAAQKLSEKSGKDALRALFRSSDTRGKPALGHRDLARFFESLLESSITDEAELNALIARYMGRDAKDGVTFNEVLDIMKQIPLPIAATANGKPDWKHMRARARAAVLEAADRMGSTAAKTAIDGEFMHFDWRGTSLVHVDEFVVAALRAGIAITRADLATIGRRFAQHDDDPNSKIAYTRFLAWATSSNAPSKNIDLLLQKFDQAHPEFYRAFRDYDIDDRQSINYEDFRRACIRDLGVIISDDELRTVADQFLEPRATNRIKYDDFIHAVKKVCQKSIAQTTSVVNDSSQLQQVCTTIIAIIKRGIDDGLDVRSLFEDRDEGYTGVLGKKDFAQIMRTNLGARCTDDEIDLLASRFGGDSSCIHYIEMLNTLIPIKSGDGWRLEERLRAMIKRKFDWWVPGRLRKAFRHFDIKKKGLISQSELADGLSALKLKHSAEQLYALFSSMDLDKDGLISCSEFIIFVKDPWHHFIERKIKRAIRNSALSSRDARRIFDDLDRGGTGLFGRRDFATALTQLGVAGLSTSEIQRLAQRFDIEDDGNVMIERFFNFLQGTTESTHSPARNDNRPSPHTQTPILRLLRTEIRRIAQHRGNGRGPNYGAAFRDLDRDGSGRLNRREFRRALESFNLNLSSADLTQIIDHFDSDGDGHISYREFVKFADANLEDVVSKIEDAVRAEIKRIAKHSSSAFASVFRAFDENGSGIINRQEFKRGLEKLGFELDESLLQGLIDRFDVDGDGRIDYDEFVRFFKAHGSNLQEDDIDALIHRLKRLVQDATEKGGATLFDCFRHFDVDGSGDVDEIELLKGMRRLGIELTAYEAKKLAERFPSRRSGSIKYHDFCQALGSFSSNYQKNENLEQIIERFRRIVKDANIHGTTIAQCFEHFDIDGSGGIDAEELRQGLKKLDLAITDSQIACLIEAFVGSRRGHIRYRDFVRAICPSPDKNLSPNDHSSRDIKCADVVKKVRREIHRAAEHQGVHCTKKYLRQIFLDMDDNGSGKVNRKELRRGLERIGLDLTSSELNRVLDELDRNGDGRCSFSEFETFFHNSMDEDRITEIQAIIRNEVRRLANSSRGIPSLRLAFAAFDKNDSGHISRRELRNELEKLGIELSSRDIDAVLDRFDLDGDGKIDYREFARFAQGGGDGLREDDCDELFAKIKRGLSSSSPDIVRVFSFFDRDGSGIIDDEEFQRGLAELGLELTAYETKKLLDRFPGGSRANQVSYRCFIQALGFENSRHDYSTPEKISSSRGHHSSGGDHHGILKRIRSELRRLAERRNDEKPDFTAVFREFDHNDSGTINRRELGRGLRALGIQHTSDDLDYVVNAFDQNGDGKISKREFLHFIKKRNTISDDDALARVRDLLREATKSGGKRPEEVLARFDRNASGTIDQDDFCKAMRKLDIPLSKYEISQIFERFAGRSGRQHNLLLYHDFLRTFLSSSRASSLGHHSKGPRSLSPTSSSRRHRRHHHHRRSHQHHHRDED</sequence>
<dbReference type="Pfam" id="PF13202">
    <property type="entry name" value="EF-hand_5"/>
    <property type="match status" value="1"/>
</dbReference>
<feature type="domain" description="EF-hand" evidence="4">
    <location>
        <begin position="1001"/>
        <end position="1036"/>
    </location>
</feature>
<feature type="compositionally biased region" description="Basic residues" evidence="3">
    <location>
        <begin position="1830"/>
        <end position="1851"/>
    </location>
</feature>
<dbReference type="PROSITE" id="PS00303">
    <property type="entry name" value="S100_CABP"/>
    <property type="match status" value="1"/>
</dbReference>
<dbReference type="CDD" id="cd00051">
    <property type="entry name" value="EFh"/>
    <property type="match status" value="6"/>
</dbReference>
<dbReference type="GO" id="GO:0005509">
    <property type="term" value="F:calcium ion binding"/>
    <property type="evidence" value="ECO:0007669"/>
    <property type="project" value="InterPro"/>
</dbReference>
<dbReference type="SUPFAM" id="SSF47473">
    <property type="entry name" value="EF-hand"/>
    <property type="match status" value="8"/>
</dbReference>
<feature type="domain" description="EF-hand" evidence="4">
    <location>
        <begin position="1443"/>
        <end position="1478"/>
    </location>
</feature>
<dbReference type="InterPro" id="IPR052603">
    <property type="entry name" value="EFCB6"/>
</dbReference>
<dbReference type="PROSITE" id="PS50222">
    <property type="entry name" value="EF_HAND_2"/>
    <property type="match status" value="17"/>
</dbReference>
<feature type="compositionally biased region" description="Basic and acidic residues" evidence="3">
    <location>
        <begin position="141"/>
        <end position="156"/>
    </location>
</feature>
<gene>
    <name evidence="5" type="ORF">ALAG00032_LOCUS13424</name>
</gene>
<dbReference type="PROSITE" id="PS00018">
    <property type="entry name" value="EF_HAND_1"/>
    <property type="match status" value="14"/>
</dbReference>
<feature type="coiled-coil region" evidence="2">
    <location>
        <begin position="356"/>
        <end position="383"/>
    </location>
</feature>
<feature type="region of interest" description="Disordered" evidence="3">
    <location>
        <begin position="1811"/>
        <end position="1851"/>
    </location>
</feature>
<dbReference type="InterPro" id="IPR018247">
    <property type="entry name" value="EF_Hand_1_Ca_BS"/>
</dbReference>
<organism evidence="5">
    <name type="scientific">Aureoumbra lagunensis</name>
    <dbReference type="NCBI Taxonomy" id="44058"/>
    <lineage>
        <taxon>Eukaryota</taxon>
        <taxon>Sar</taxon>
        <taxon>Stramenopiles</taxon>
        <taxon>Ochrophyta</taxon>
        <taxon>Pelagophyceae</taxon>
        <taxon>Pelagomonadales</taxon>
        <taxon>Aureoumbra</taxon>
    </lineage>
</organism>
<feature type="domain" description="EF-hand" evidence="4">
    <location>
        <begin position="1479"/>
        <end position="1514"/>
    </location>
</feature>
<feature type="domain" description="EF-hand" evidence="4">
    <location>
        <begin position="1737"/>
        <end position="1772"/>
    </location>
</feature>
<feature type="domain" description="EF-hand" evidence="4">
    <location>
        <begin position="1091"/>
        <end position="1126"/>
    </location>
</feature>
<proteinExistence type="predicted"/>
<keyword evidence="2" id="KW-0175">Coiled coil</keyword>